<dbReference type="OrthoDB" id="1684416at2759"/>
<organism evidence="2 3">
    <name type="scientific">Portunus trituberculatus</name>
    <name type="common">Swimming crab</name>
    <name type="synonym">Neptunus trituberculatus</name>
    <dbReference type="NCBI Taxonomy" id="210409"/>
    <lineage>
        <taxon>Eukaryota</taxon>
        <taxon>Metazoa</taxon>
        <taxon>Ecdysozoa</taxon>
        <taxon>Arthropoda</taxon>
        <taxon>Crustacea</taxon>
        <taxon>Multicrustacea</taxon>
        <taxon>Malacostraca</taxon>
        <taxon>Eumalacostraca</taxon>
        <taxon>Eucarida</taxon>
        <taxon>Decapoda</taxon>
        <taxon>Pleocyemata</taxon>
        <taxon>Brachyura</taxon>
        <taxon>Eubrachyura</taxon>
        <taxon>Portunoidea</taxon>
        <taxon>Portunidae</taxon>
        <taxon>Portuninae</taxon>
        <taxon>Portunus</taxon>
    </lineage>
</organism>
<evidence type="ECO:0000313" key="3">
    <source>
        <dbReference type="Proteomes" id="UP000324222"/>
    </source>
</evidence>
<evidence type="ECO:0000256" key="1">
    <source>
        <dbReference type="SAM" id="MobiDB-lite"/>
    </source>
</evidence>
<dbReference type="Proteomes" id="UP000324222">
    <property type="component" value="Unassembled WGS sequence"/>
</dbReference>
<feature type="region of interest" description="Disordered" evidence="1">
    <location>
        <begin position="70"/>
        <end position="96"/>
    </location>
</feature>
<accession>A0A5B7IN77</accession>
<feature type="compositionally biased region" description="Low complexity" evidence="1">
    <location>
        <begin position="72"/>
        <end position="81"/>
    </location>
</feature>
<protein>
    <submittedName>
        <fullName evidence="2">Uncharacterized protein</fullName>
    </submittedName>
</protein>
<comment type="caution">
    <text evidence="2">The sequence shown here is derived from an EMBL/GenBank/DDBJ whole genome shotgun (WGS) entry which is preliminary data.</text>
</comment>
<reference evidence="2 3" key="1">
    <citation type="submission" date="2019-05" db="EMBL/GenBank/DDBJ databases">
        <title>Another draft genome of Portunus trituberculatus and its Hox gene families provides insights of decapod evolution.</title>
        <authorList>
            <person name="Jeong J.-H."/>
            <person name="Song I."/>
            <person name="Kim S."/>
            <person name="Choi T."/>
            <person name="Kim D."/>
            <person name="Ryu S."/>
            <person name="Kim W."/>
        </authorList>
    </citation>
    <scope>NUCLEOTIDE SEQUENCE [LARGE SCALE GENOMIC DNA]</scope>
    <source>
        <tissue evidence="2">Muscle</tissue>
    </source>
</reference>
<name>A0A5B7IN77_PORTR</name>
<dbReference type="AlphaFoldDB" id="A0A5B7IN77"/>
<evidence type="ECO:0000313" key="2">
    <source>
        <dbReference type="EMBL" id="MPC82258.1"/>
    </source>
</evidence>
<gene>
    <name evidence="2" type="ORF">E2C01_076912</name>
</gene>
<proteinExistence type="predicted"/>
<keyword evidence="3" id="KW-1185">Reference proteome</keyword>
<sequence length="161" mass="17471">MYHKAFMTQPFNTRGVPRVLGVVGLSEQDEADLQAIATFNHKAGRTAPSNKPLKLTKPEEFHFATDGRLRGPSAAAANQAPAPAPTKPHVGTTKPQEFHFATDARLKSKDPSQGEEQEYVDFTRSLRSSTTSLVCSVQCSGLSVRPGTNRAESVNDVCMDK</sequence>
<dbReference type="EMBL" id="VSRR010059245">
    <property type="protein sequence ID" value="MPC82258.1"/>
    <property type="molecule type" value="Genomic_DNA"/>
</dbReference>